<evidence type="ECO:0000313" key="2">
    <source>
        <dbReference type="EMBL" id="HJB90778.1"/>
    </source>
</evidence>
<dbReference type="Pfam" id="PF13154">
    <property type="entry name" value="DUF3991"/>
    <property type="match status" value="1"/>
</dbReference>
<gene>
    <name evidence="2" type="ORF">H9763_04840</name>
</gene>
<organism evidence="2 3">
    <name type="scientific">Candidatus Eisenbergiella merdigallinarum</name>
    <dbReference type="NCBI Taxonomy" id="2838552"/>
    <lineage>
        <taxon>Bacteria</taxon>
        <taxon>Bacillati</taxon>
        <taxon>Bacillota</taxon>
        <taxon>Clostridia</taxon>
        <taxon>Lachnospirales</taxon>
        <taxon>Lachnospiraceae</taxon>
        <taxon>Eisenbergiella</taxon>
    </lineage>
</organism>
<name>A0A9D2MPW8_9FIRM</name>
<reference evidence="2" key="2">
    <citation type="submission" date="2021-04" db="EMBL/GenBank/DDBJ databases">
        <authorList>
            <person name="Gilroy R."/>
        </authorList>
    </citation>
    <scope>NUCLEOTIDE SEQUENCE</scope>
    <source>
        <strain evidence="2">USAMLcec3-2134</strain>
    </source>
</reference>
<dbReference type="Proteomes" id="UP000886883">
    <property type="component" value="Unassembled WGS sequence"/>
</dbReference>
<proteinExistence type="predicted"/>
<evidence type="ECO:0000259" key="1">
    <source>
        <dbReference type="Pfam" id="PF13154"/>
    </source>
</evidence>
<protein>
    <submittedName>
        <fullName evidence="2">DUF3991 and toprim domain-containing protein</fullName>
    </submittedName>
</protein>
<dbReference type="InterPro" id="IPR025054">
    <property type="entry name" value="DUF3991"/>
</dbReference>
<sequence length="320" mass="35434">MAYYTPEQVAKAKEWDLLTYLRVFEPGELKKCGTNEYCTRTHDSLKISNGKWNWHSRGIGGRTALEYLIKVRGLDFLGAMNVLCGQAVPPEPKQPIPKKKPVFILPAACRVPSRAVAYLQSRGIDPDVIGACIQARILYESCKYHNCVFVGRDKAGKARSAFLRGTFGDFKQEAAGSEKAFSFFLPAKDPESRRLAVAEGAIDALSLASLVKMGGGPWQDCHYLSLGGTAPAALLQFLRDHPSVTEISLCLDNDKAGLEGIDRLTAAIRKDPEFSGRIALIYPNPPPKEYGKDYNLYLTARMKQRKVQREKQAPPKGAER</sequence>
<dbReference type="InterPro" id="IPR034154">
    <property type="entry name" value="TOPRIM_DnaG/twinkle"/>
</dbReference>
<dbReference type="EMBL" id="DWXE01000016">
    <property type="protein sequence ID" value="HJB90778.1"/>
    <property type="molecule type" value="Genomic_DNA"/>
</dbReference>
<feature type="domain" description="DUF3991" evidence="1">
    <location>
        <begin position="117"/>
        <end position="183"/>
    </location>
</feature>
<dbReference type="Pfam" id="PF13155">
    <property type="entry name" value="Toprim_2"/>
    <property type="match status" value="1"/>
</dbReference>
<reference evidence="2" key="1">
    <citation type="journal article" date="2021" name="PeerJ">
        <title>Extensive microbial diversity within the chicken gut microbiome revealed by metagenomics and culture.</title>
        <authorList>
            <person name="Gilroy R."/>
            <person name="Ravi A."/>
            <person name="Getino M."/>
            <person name="Pursley I."/>
            <person name="Horton D.L."/>
            <person name="Alikhan N.F."/>
            <person name="Baker D."/>
            <person name="Gharbi K."/>
            <person name="Hall N."/>
            <person name="Watson M."/>
            <person name="Adriaenssens E.M."/>
            <person name="Foster-Nyarko E."/>
            <person name="Jarju S."/>
            <person name="Secka A."/>
            <person name="Antonio M."/>
            <person name="Oren A."/>
            <person name="Chaudhuri R.R."/>
            <person name="La Ragione R."/>
            <person name="Hildebrand F."/>
            <person name="Pallen M.J."/>
        </authorList>
    </citation>
    <scope>NUCLEOTIDE SEQUENCE</scope>
    <source>
        <strain evidence="2">USAMLcec3-2134</strain>
    </source>
</reference>
<accession>A0A9D2MPW8</accession>
<dbReference type="AlphaFoldDB" id="A0A9D2MPW8"/>
<dbReference type="SUPFAM" id="SSF56731">
    <property type="entry name" value="DNA primase core"/>
    <property type="match status" value="1"/>
</dbReference>
<comment type="caution">
    <text evidence="2">The sequence shown here is derived from an EMBL/GenBank/DDBJ whole genome shotgun (WGS) entry which is preliminary data.</text>
</comment>
<dbReference type="SUPFAM" id="SSF57783">
    <property type="entry name" value="Zinc beta-ribbon"/>
    <property type="match status" value="1"/>
</dbReference>
<dbReference type="CDD" id="cd01029">
    <property type="entry name" value="TOPRIM_primases"/>
    <property type="match status" value="1"/>
</dbReference>
<dbReference type="Gene3D" id="3.40.1360.10">
    <property type="match status" value="1"/>
</dbReference>
<evidence type="ECO:0000313" key="3">
    <source>
        <dbReference type="Proteomes" id="UP000886883"/>
    </source>
</evidence>